<evidence type="ECO:0000256" key="6">
    <source>
        <dbReference type="ARBA" id="ARBA00023004"/>
    </source>
</evidence>
<feature type="domain" description="ABC transporter" evidence="10">
    <location>
        <begin position="2"/>
        <end position="246"/>
    </location>
</feature>
<keyword evidence="6" id="KW-0408">Iron</keyword>
<dbReference type="Gene3D" id="3.40.50.300">
    <property type="entry name" value="P-loop containing nucleotide triphosphate hydrolases"/>
    <property type="match status" value="1"/>
</dbReference>
<evidence type="ECO:0000256" key="9">
    <source>
        <dbReference type="SAM" id="MobiDB-lite"/>
    </source>
</evidence>
<dbReference type="PROSITE" id="PS00211">
    <property type="entry name" value="ABC_TRANSPORTER_1"/>
    <property type="match status" value="1"/>
</dbReference>
<dbReference type="InterPro" id="IPR013611">
    <property type="entry name" value="Transp-assoc_OB_typ2"/>
</dbReference>
<keyword evidence="4" id="KW-0547">Nucleotide-binding</keyword>
<dbReference type="GO" id="GO:0005524">
    <property type="term" value="F:ATP binding"/>
    <property type="evidence" value="ECO:0007669"/>
    <property type="project" value="UniProtKB-KW"/>
</dbReference>
<dbReference type="InterPro" id="IPR015853">
    <property type="entry name" value="ABC_transpr_FbpC"/>
</dbReference>
<evidence type="ECO:0000256" key="7">
    <source>
        <dbReference type="ARBA" id="ARBA00023065"/>
    </source>
</evidence>
<proteinExistence type="predicted"/>
<keyword evidence="3" id="KW-0410">Iron transport</keyword>
<evidence type="ECO:0000256" key="1">
    <source>
        <dbReference type="ARBA" id="ARBA00022448"/>
    </source>
</evidence>
<dbReference type="InterPro" id="IPR017871">
    <property type="entry name" value="ABC_transporter-like_CS"/>
</dbReference>
<keyword evidence="1" id="KW-0813">Transport</keyword>
<keyword evidence="5 11" id="KW-0067">ATP-binding</keyword>
<keyword evidence="8" id="KW-0472">Membrane</keyword>
<evidence type="ECO:0000313" key="11">
    <source>
        <dbReference type="EMBL" id="ULN54165.1"/>
    </source>
</evidence>
<dbReference type="SUPFAM" id="SSF52540">
    <property type="entry name" value="P-loop containing nucleoside triphosphate hydrolases"/>
    <property type="match status" value="1"/>
</dbReference>
<protein>
    <submittedName>
        <fullName evidence="11">ABC transporter ATP-binding protein</fullName>
    </submittedName>
</protein>
<evidence type="ECO:0000256" key="4">
    <source>
        <dbReference type="ARBA" id="ARBA00022741"/>
    </source>
</evidence>
<dbReference type="PANTHER" id="PTHR42781:SF4">
    <property type="entry name" value="SPERMIDINE_PUTRESCINE IMPORT ATP-BINDING PROTEIN POTA"/>
    <property type="match status" value="1"/>
</dbReference>
<dbReference type="Proteomes" id="UP001055200">
    <property type="component" value="Chromosome"/>
</dbReference>
<dbReference type="RefSeq" id="WP_240172365.1">
    <property type="nucleotide sequence ID" value="NZ_CP092365.1"/>
</dbReference>
<dbReference type="PANTHER" id="PTHR42781">
    <property type="entry name" value="SPERMIDINE/PUTRESCINE IMPORT ATP-BINDING PROTEIN POTA"/>
    <property type="match status" value="1"/>
</dbReference>
<name>A0ABY3U2I1_9MYCO</name>
<dbReference type="PROSITE" id="PS50893">
    <property type="entry name" value="ABC_TRANSPORTER_2"/>
    <property type="match status" value="1"/>
</dbReference>
<evidence type="ECO:0000256" key="5">
    <source>
        <dbReference type="ARBA" id="ARBA00022840"/>
    </source>
</evidence>
<evidence type="ECO:0000256" key="3">
    <source>
        <dbReference type="ARBA" id="ARBA00022496"/>
    </source>
</evidence>
<dbReference type="Pfam" id="PF00005">
    <property type="entry name" value="ABC_tran"/>
    <property type="match status" value="1"/>
</dbReference>
<keyword evidence="7" id="KW-0406">Ion transport</keyword>
<evidence type="ECO:0000256" key="2">
    <source>
        <dbReference type="ARBA" id="ARBA00022475"/>
    </source>
</evidence>
<evidence type="ECO:0000256" key="8">
    <source>
        <dbReference type="ARBA" id="ARBA00023136"/>
    </source>
</evidence>
<keyword evidence="2" id="KW-1003">Cell membrane</keyword>
<organism evidence="11 12">
    <name type="scientific">Mycolicibacillus parakoreensis</name>
    <dbReference type="NCBI Taxonomy" id="1069221"/>
    <lineage>
        <taxon>Bacteria</taxon>
        <taxon>Bacillati</taxon>
        <taxon>Actinomycetota</taxon>
        <taxon>Actinomycetes</taxon>
        <taxon>Mycobacteriales</taxon>
        <taxon>Mycobacteriaceae</taxon>
        <taxon>Mycolicibacillus</taxon>
    </lineage>
</organism>
<dbReference type="InterPro" id="IPR027417">
    <property type="entry name" value="P-loop_NTPase"/>
</dbReference>
<dbReference type="Pfam" id="PF08402">
    <property type="entry name" value="TOBE_2"/>
    <property type="match status" value="1"/>
</dbReference>
<gene>
    <name evidence="11" type="ORF">MIU77_07855</name>
</gene>
<feature type="region of interest" description="Disordered" evidence="9">
    <location>
        <begin position="354"/>
        <end position="373"/>
    </location>
</feature>
<dbReference type="InterPro" id="IPR003593">
    <property type="entry name" value="AAA+_ATPase"/>
</dbReference>
<reference evidence="11" key="1">
    <citation type="submission" date="2022-08" db="EMBL/GenBank/DDBJ databases">
        <title>Complete genome sequence of 14 non-tuberculosis mycobacteria type-strains.</title>
        <authorList>
            <person name="Igarashi Y."/>
            <person name="Osugi A."/>
            <person name="Mitarai S."/>
        </authorList>
    </citation>
    <scope>NUCLEOTIDE SEQUENCE</scope>
    <source>
        <strain evidence="11">DSM 45575</strain>
    </source>
</reference>
<dbReference type="EMBL" id="CP092365">
    <property type="protein sequence ID" value="ULN54165.1"/>
    <property type="molecule type" value="Genomic_DNA"/>
</dbReference>
<dbReference type="InterPro" id="IPR003439">
    <property type="entry name" value="ABC_transporter-like_ATP-bd"/>
</dbReference>
<dbReference type="SMART" id="SM00382">
    <property type="entry name" value="AAA"/>
    <property type="match status" value="1"/>
</dbReference>
<evidence type="ECO:0000259" key="10">
    <source>
        <dbReference type="PROSITE" id="PS50893"/>
    </source>
</evidence>
<dbReference type="InterPro" id="IPR008995">
    <property type="entry name" value="Mo/tungstate-bd_C_term_dom"/>
</dbReference>
<accession>A0ABY3U2I1</accession>
<dbReference type="SUPFAM" id="SSF50331">
    <property type="entry name" value="MOP-like"/>
    <property type="match status" value="1"/>
</dbReference>
<keyword evidence="12" id="KW-1185">Reference proteome</keyword>
<sequence length="373" mass="39367">MLRVRGVTRVFSTRSEAVHALCGVDLDVAEGSLTAVLGPSGCGKTTLLRILAGFDRPDSGEVWLGGRLVAGPTTFTRPERRSIGVVAQEGALFPHMTVAANVAYGLAVPGRAALSVEARRRRRARVRQMLELVGLPELGDRRPDELSGGQQQRVAVARALAPGPAVLLLDEPFSALDAALRVSLREEVRDLLRSIDATAVLVTHDQAEALSLADQVAIMRDGTVIQTGSPATVYTQPVDPQAAAFLGDSVELPVRWRRGADPERIEVDCPLGTLQVAASAVHPAPAAADEPGGSDGTPARLVLRPEQLLLADDGVPATVVTTSFFGRDGLVRVALGDGTRLLVRLDGRHMPDVGAGVRVRPAPELEKPPPVST</sequence>
<dbReference type="InterPro" id="IPR050093">
    <property type="entry name" value="ABC_SmlMolc_Importer"/>
</dbReference>
<evidence type="ECO:0000313" key="12">
    <source>
        <dbReference type="Proteomes" id="UP001055200"/>
    </source>
</evidence>
<dbReference type="CDD" id="cd03259">
    <property type="entry name" value="ABC_Carb_Solutes_like"/>
    <property type="match status" value="1"/>
</dbReference>